<reference evidence="1 2" key="1">
    <citation type="submission" date="2024-01" db="EMBL/GenBank/DDBJ databases">
        <title>The genomes of 5 underutilized Papilionoideae crops provide insights into root nodulation and disease resistanc.</title>
        <authorList>
            <person name="Jiang F."/>
        </authorList>
    </citation>
    <scope>NUCLEOTIDE SEQUENCE [LARGE SCALE GENOMIC DNA]</scope>
    <source>
        <strain evidence="1">LVBAO_FW01</strain>
        <tissue evidence="1">Leaves</tissue>
    </source>
</reference>
<sequence length="132" mass="15007">MKKTIGSARKTESAGNYRVNYLVVLKMLFDLKQSKCKLLWNGSEVGHHGRRSEMICDPLQECQRRWHDDIGRRRHAHDRPYLVGSGEKNGVVFILVRVLEEGMVVIDDGSLSPHSKVHTLMHKTNDDANSGL</sequence>
<accession>A0AAN9MYH6</accession>
<name>A0AAN9MYH6_CANGL</name>
<keyword evidence="2" id="KW-1185">Reference proteome</keyword>
<evidence type="ECO:0000313" key="2">
    <source>
        <dbReference type="Proteomes" id="UP001367508"/>
    </source>
</evidence>
<evidence type="ECO:0000313" key="1">
    <source>
        <dbReference type="EMBL" id="KAK7363385.1"/>
    </source>
</evidence>
<gene>
    <name evidence="1" type="ORF">VNO77_05526</name>
</gene>
<dbReference type="EMBL" id="JAYMYQ010000001">
    <property type="protein sequence ID" value="KAK7363385.1"/>
    <property type="molecule type" value="Genomic_DNA"/>
</dbReference>
<dbReference type="AlphaFoldDB" id="A0AAN9MYH6"/>
<protein>
    <submittedName>
        <fullName evidence="1">Uncharacterized protein</fullName>
    </submittedName>
</protein>
<organism evidence="1 2">
    <name type="scientific">Canavalia gladiata</name>
    <name type="common">Sword bean</name>
    <name type="synonym">Dolichos gladiatus</name>
    <dbReference type="NCBI Taxonomy" id="3824"/>
    <lineage>
        <taxon>Eukaryota</taxon>
        <taxon>Viridiplantae</taxon>
        <taxon>Streptophyta</taxon>
        <taxon>Embryophyta</taxon>
        <taxon>Tracheophyta</taxon>
        <taxon>Spermatophyta</taxon>
        <taxon>Magnoliopsida</taxon>
        <taxon>eudicotyledons</taxon>
        <taxon>Gunneridae</taxon>
        <taxon>Pentapetalae</taxon>
        <taxon>rosids</taxon>
        <taxon>fabids</taxon>
        <taxon>Fabales</taxon>
        <taxon>Fabaceae</taxon>
        <taxon>Papilionoideae</taxon>
        <taxon>50 kb inversion clade</taxon>
        <taxon>NPAAA clade</taxon>
        <taxon>indigoferoid/millettioid clade</taxon>
        <taxon>Phaseoleae</taxon>
        <taxon>Canavalia</taxon>
    </lineage>
</organism>
<comment type="caution">
    <text evidence="1">The sequence shown here is derived from an EMBL/GenBank/DDBJ whole genome shotgun (WGS) entry which is preliminary data.</text>
</comment>
<proteinExistence type="predicted"/>
<dbReference type="Proteomes" id="UP001367508">
    <property type="component" value="Unassembled WGS sequence"/>
</dbReference>